<dbReference type="NCBIfam" id="TIGR04514">
    <property type="entry name" value="GWxTD_dom"/>
    <property type="match status" value="1"/>
</dbReference>
<evidence type="ECO:0000259" key="1">
    <source>
        <dbReference type="Pfam" id="PF20094"/>
    </source>
</evidence>
<dbReference type="OrthoDB" id="1522692at2"/>
<organism evidence="2 3">
    <name type="scientific">Flavilitoribacter nigricans (strain ATCC 23147 / DSM 23189 / NBRC 102662 / NCIMB 1420 / SS-2)</name>
    <name type="common">Lewinella nigricans</name>
    <dbReference type="NCBI Taxonomy" id="1122177"/>
    <lineage>
        <taxon>Bacteria</taxon>
        <taxon>Pseudomonadati</taxon>
        <taxon>Bacteroidota</taxon>
        <taxon>Saprospiria</taxon>
        <taxon>Saprospirales</taxon>
        <taxon>Lewinellaceae</taxon>
        <taxon>Flavilitoribacter</taxon>
    </lineage>
</organism>
<evidence type="ECO:0000313" key="3">
    <source>
        <dbReference type="Proteomes" id="UP000223913"/>
    </source>
</evidence>
<reference evidence="2 3" key="1">
    <citation type="submission" date="2017-10" db="EMBL/GenBank/DDBJ databases">
        <title>The draft genome sequence of Lewinella nigricans NBRC 102662.</title>
        <authorList>
            <person name="Wang K."/>
        </authorList>
    </citation>
    <scope>NUCLEOTIDE SEQUENCE [LARGE SCALE GENOMIC DNA]</scope>
    <source>
        <strain evidence="2 3">NBRC 102662</strain>
    </source>
</reference>
<proteinExistence type="predicted"/>
<keyword evidence="3" id="KW-1185">Reference proteome</keyword>
<evidence type="ECO:0000313" key="2">
    <source>
        <dbReference type="EMBL" id="PHN01439.1"/>
    </source>
</evidence>
<sequence>MLYQLLYFSGFLLFTLRLSAIDAAISYAAYQTPDQAYVELALRVSGAGITFQPVNDTLLRAQADILLHFYRDGKVERTDHFRISSPESPVPLDFIALQRYVLPAGNYDLVLELSDAADNDNRKRYRAGMEIRFQRDSLAQSDISLLADMYAHAGKGLLIRNGIHMEPLPDRYYGPDGERLYFYHEIYGSDRFIGQDFVVTYAIESLQNGERTRIMERHKRQSPEKVISLYGQMDIRELPSGLYQLAVEVRDPQKNLLSRSFTFFQRSNPELWRQEGWLARFDPDLTFVGRIPEDSLAYSLRALNPVLPPSDMESVNWLLKQKDIRSQRAYLFAYWAARAGDRAPVDYQQYMEIARAVDQQFNSGFRYGFETDRGYVYLKYGRPTEIEARENEPSAPPYEVWTYDHLPATRQNNVRFIFYNPSLAPGDYRLLHSTARGELQQPQWQRILYRNAPNQTGSDDFLEGTEVIDNFHRSSRRIFGEGGQ</sequence>
<dbReference type="Pfam" id="PF20094">
    <property type="entry name" value="GWxTD_dom"/>
    <property type="match status" value="1"/>
</dbReference>
<dbReference type="RefSeq" id="WP_099155186.1">
    <property type="nucleotide sequence ID" value="NZ_PDUD01000055.1"/>
</dbReference>
<dbReference type="EMBL" id="PDUD01000055">
    <property type="protein sequence ID" value="PHN01439.1"/>
    <property type="molecule type" value="Genomic_DNA"/>
</dbReference>
<protein>
    <recommendedName>
        <fullName evidence="1">GWxTD domain-containing protein</fullName>
    </recommendedName>
</protein>
<dbReference type="InterPro" id="IPR030959">
    <property type="entry name" value="GWxTD_dom"/>
</dbReference>
<accession>A0A2D0MZW9</accession>
<dbReference type="AlphaFoldDB" id="A0A2D0MZW9"/>
<dbReference type="Proteomes" id="UP000223913">
    <property type="component" value="Unassembled WGS sequence"/>
</dbReference>
<feature type="domain" description="GWxTD" evidence="1">
    <location>
        <begin position="328"/>
        <end position="434"/>
    </location>
</feature>
<name>A0A2D0MZW9_FLAN2</name>
<gene>
    <name evidence="2" type="ORF">CRP01_37270</name>
</gene>
<comment type="caution">
    <text evidence="2">The sequence shown here is derived from an EMBL/GenBank/DDBJ whole genome shotgun (WGS) entry which is preliminary data.</text>
</comment>